<accession>A0A7S2DTG8</accession>
<reference evidence="4" key="1">
    <citation type="submission" date="2021-01" db="EMBL/GenBank/DDBJ databases">
        <authorList>
            <person name="Corre E."/>
            <person name="Pelletier E."/>
            <person name="Niang G."/>
            <person name="Scheremetjew M."/>
            <person name="Finn R."/>
            <person name="Kale V."/>
            <person name="Holt S."/>
            <person name="Cochrane G."/>
            <person name="Meng A."/>
            <person name="Brown T."/>
            <person name="Cohen L."/>
        </authorList>
    </citation>
    <scope>NUCLEOTIDE SEQUENCE</scope>
    <source>
        <strain evidence="4">CCMP1381</strain>
    </source>
</reference>
<feature type="domain" description="Cyclic nucleotide-binding" evidence="2">
    <location>
        <begin position="141"/>
        <end position="235"/>
    </location>
</feature>
<dbReference type="InterPro" id="IPR044926">
    <property type="entry name" value="RGS_subdomain_2"/>
</dbReference>
<gene>
    <name evidence="4" type="ORF">DSPE1174_LOCUS25459</name>
</gene>
<dbReference type="EMBL" id="HBGS01048951">
    <property type="protein sequence ID" value="CAD9463656.1"/>
    <property type="molecule type" value="Transcribed_RNA"/>
</dbReference>
<feature type="region of interest" description="Disordered" evidence="1">
    <location>
        <begin position="857"/>
        <end position="881"/>
    </location>
</feature>
<evidence type="ECO:0008006" key="5">
    <source>
        <dbReference type="Google" id="ProtNLM"/>
    </source>
</evidence>
<dbReference type="InterPro" id="IPR014710">
    <property type="entry name" value="RmlC-like_jellyroll"/>
</dbReference>
<dbReference type="SMART" id="SM00100">
    <property type="entry name" value="cNMP"/>
    <property type="match status" value="3"/>
</dbReference>
<dbReference type="Gene3D" id="1.10.167.10">
    <property type="entry name" value="Regulator of G-protein Signalling 4, domain 2"/>
    <property type="match status" value="2"/>
</dbReference>
<dbReference type="InterPro" id="IPR016137">
    <property type="entry name" value="RGS"/>
</dbReference>
<dbReference type="Pfam" id="PF00027">
    <property type="entry name" value="cNMP_binding"/>
    <property type="match status" value="3"/>
</dbReference>
<dbReference type="SMART" id="SM00315">
    <property type="entry name" value="RGS"/>
    <property type="match status" value="1"/>
</dbReference>
<sequence>MRKSGQEPRDASIVSTDKPAKLADPLNKTKSLLRKIKLVKAVHNFKKGWGKLINRDDEGESVFSRGSMAEEEPDLAEPPRFDEDEIESILGGKRLPSEAQNNRIRAEIKSEVDNAKVIGLGIRSPRSSDIVGVTEDDIVQLFKHKSNWTTSTLKKLASHSKVVAVKKGDTVHTEGDTTKAFYIIFAGKVEIQQSGEKICTRQESDGFGWEALYPRLNRRQTVIAIEDSTLIKFDKSKCTLRAKKWKENYPVQLPWLLKDFAEGQDVISVIRQTELFQHLNDECLRLIAMMSSVDKIATNQVLYEEGSVGEEIFLVLEGRVDVLQSIIPDGDLSPISRASQTTSRKVATLEKGDIFGARTLFDTKKRLATIRAAEDSVISCVTRKQLLWYLELHSEERAYFKKVIDDERAFILQKNHTPLFEMVDRRTLKLMYEKSKALSFEAGDTIFKKDEIGQNMYIIVKGTVDIVDEDGDEILNIVRTLKPGEYFGELCLLHEDKKRALGARVSQCSGATVISLDEAGFHEVFTTDARALAEIEMRVLKEEVRLETILNHPAACKAFEEHMKTEFAEENVEFWSACRSFRNLFALSQDRLATPDVIVEDDAMKQLEKKNLLEFWLSTQNFLGILNSLESEMSVAVNTTEADNDLEVAEKLAESLDIIYKYSKPLQQCVPDDKKPDDKELDVNLARSREACSASPQEITPTNNTKASTSLICYVRRHLGLQIYKSFVKINSPFQTNISDSTRNKIDKLVAKDMFSSTMFMEAQLEVLNLMNCDTLDRFKRGDFFRDLLLEIGAYNQKQNEDPEAFGRAMQSSSQKNIRSSFAGESQHALVGLDNTMVPLTKSNMKITKSKRWSLNPETAADVNNPGTAADVNIDSNEELK</sequence>
<dbReference type="GO" id="GO:0034236">
    <property type="term" value="F:protein kinase A catalytic subunit binding"/>
    <property type="evidence" value="ECO:0007669"/>
    <property type="project" value="TreeGrafter"/>
</dbReference>
<dbReference type="GO" id="GO:0030552">
    <property type="term" value="F:cAMP binding"/>
    <property type="evidence" value="ECO:0007669"/>
    <property type="project" value="TreeGrafter"/>
</dbReference>
<dbReference type="SUPFAM" id="SSF48097">
    <property type="entry name" value="Regulator of G-protein signaling, RGS"/>
    <property type="match status" value="1"/>
</dbReference>
<dbReference type="CDD" id="cd00038">
    <property type="entry name" value="CAP_ED"/>
    <property type="match status" value="3"/>
</dbReference>
<name>A0A7S2DTG8_9STRA</name>
<evidence type="ECO:0000259" key="3">
    <source>
        <dbReference type="PROSITE" id="PS50132"/>
    </source>
</evidence>
<dbReference type="AlphaFoldDB" id="A0A7S2DTG8"/>
<organism evidence="4">
    <name type="scientific">Octactis speculum</name>
    <dbReference type="NCBI Taxonomy" id="3111310"/>
    <lineage>
        <taxon>Eukaryota</taxon>
        <taxon>Sar</taxon>
        <taxon>Stramenopiles</taxon>
        <taxon>Ochrophyta</taxon>
        <taxon>Dictyochophyceae</taxon>
        <taxon>Dictyochales</taxon>
        <taxon>Dictyochaceae</taxon>
        <taxon>Octactis</taxon>
    </lineage>
</organism>
<feature type="domain" description="Cyclic nucleotide-binding" evidence="2">
    <location>
        <begin position="419"/>
        <end position="525"/>
    </location>
</feature>
<dbReference type="PANTHER" id="PTHR11635:SF152">
    <property type="entry name" value="CAMP-DEPENDENT PROTEIN KINASE TYPE I REGULATORY SUBUNIT-RELATED"/>
    <property type="match status" value="1"/>
</dbReference>
<dbReference type="GO" id="GO:0005829">
    <property type="term" value="C:cytosol"/>
    <property type="evidence" value="ECO:0007669"/>
    <property type="project" value="TreeGrafter"/>
</dbReference>
<dbReference type="Pfam" id="PF00615">
    <property type="entry name" value="RGS"/>
    <property type="match status" value="2"/>
</dbReference>
<proteinExistence type="predicted"/>
<dbReference type="PANTHER" id="PTHR11635">
    <property type="entry name" value="CAMP-DEPENDENT PROTEIN KINASE REGULATORY CHAIN"/>
    <property type="match status" value="1"/>
</dbReference>
<dbReference type="InterPro" id="IPR018490">
    <property type="entry name" value="cNMP-bd_dom_sf"/>
</dbReference>
<protein>
    <recommendedName>
        <fullName evidence="5">Cyclic nucleotide-binding domain-containing protein</fullName>
    </recommendedName>
</protein>
<dbReference type="InterPro" id="IPR036305">
    <property type="entry name" value="RGS_sf"/>
</dbReference>
<dbReference type="GO" id="GO:0005952">
    <property type="term" value="C:cAMP-dependent protein kinase complex"/>
    <property type="evidence" value="ECO:0007669"/>
    <property type="project" value="InterPro"/>
</dbReference>
<evidence type="ECO:0000256" key="1">
    <source>
        <dbReference type="SAM" id="MobiDB-lite"/>
    </source>
</evidence>
<dbReference type="Gene3D" id="2.60.120.10">
    <property type="entry name" value="Jelly Rolls"/>
    <property type="match status" value="3"/>
</dbReference>
<dbReference type="InterPro" id="IPR000595">
    <property type="entry name" value="cNMP-bd_dom"/>
</dbReference>
<dbReference type="PROSITE" id="PS50132">
    <property type="entry name" value="RGS"/>
    <property type="match status" value="1"/>
</dbReference>
<evidence type="ECO:0000313" key="4">
    <source>
        <dbReference type="EMBL" id="CAD9463656.1"/>
    </source>
</evidence>
<dbReference type="PROSITE" id="PS50042">
    <property type="entry name" value="CNMP_BINDING_3"/>
    <property type="match status" value="3"/>
</dbReference>
<feature type="domain" description="Cyclic nucleotide-binding" evidence="2">
    <location>
        <begin position="275"/>
        <end position="386"/>
    </location>
</feature>
<dbReference type="CDD" id="cd07440">
    <property type="entry name" value="RGS"/>
    <property type="match status" value="1"/>
</dbReference>
<dbReference type="SUPFAM" id="SSF51206">
    <property type="entry name" value="cAMP-binding domain-like"/>
    <property type="match status" value="3"/>
</dbReference>
<dbReference type="GO" id="GO:0004862">
    <property type="term" value="F:cAMP-dependent protein kinase inhibitor activity"/>
    <property type="evidence" value="ECO:0007669"/>
    <property type="project" value="TreeGrafter"/>
</dbReference>
<dbReference type="InterPro" id="IPR050503">
    <property type="entry name" value="cAMP-dep_PK_reg_su-like"/>
</dbReference>
<evidence type="ECO:0000259" key="2">
    <source>
        <dbReference type="PROSITE" id="PS50042"/>
    </source>
</evidence>
<feature type="domain" description="RGS" evidence="3">
    <location>
        <begin position="545"/>
        <end position="789"/>
    </location>
</feature>